<gene>
    <name evidence="1" type="ORF">A3H75_03025</name>
</gene>
<proteinExistence type="predicted"/>
<organism evidence="1 2">
    <name type="scientific">Candidatus Uhrbacteria bacterium RIFCSPLOWO2_02_FULL_51_9</name>
    <dbReference type="NCBI Taxonomy" id="1802410"/>
    <lineage>
        <taxon>Bacteria</taxon>
        <taxon>Candidatus Uhriibacteriota</taxon>
    </lineage>
</organism>
<comment type="caution">
    <text evidence="1">The sequence shown here is derived from an EMBL/GenBank/DDBJ whole genome shotgun (WGS) entry which is preliminary data.</text>
</comment>
<dbReference type="Proteomes" id="UP000176678">
    <property type="component" value="Unassembled WGS sequence"/>
</dbReference>
<protein>
    <submittedName>
        <fullName evidence="1">Uncharacterized protein</fullName>
    </submittedName>
</protein>
<name>A0A1F7VF00_9BACT</name>
<reference evidence="1 2" key="1">
    <citation type="journal article" date="2016" name="Nat. Commun.">
        <title>Thousands of microbial genomes shed light on interconnected biogeochemical processes in an aquifer system.</title>
        <authorList>
            <person name="Anantharaman K."/>
            <person name="Brown C.T."/>
            <person name="Hug L.A."/>
            <person name="Sharon I."/>
            <person name="Castelle C.J."/>
            <person name="Probst A.J."/>
            <person name="Thomas B.C."/>
            <person name="Singh A."/>
            <person name="Wilkins M.J."/>
            <person name="Karaoz U."/>
            <person name="Brodie E.L."/>
            <person name="Williams K.H."/>
            <person name="Hubbard S.S."/>
            <person name="Banfield J.F."/>
        </authorList>
    </citation>
    <scope>NUCLEOTIDE SEQUENCE [LARGE SCALE GENOMIC DNA]</scope>
</reference>
<accession>A0A1F7VF00</accession>
<dbReference type="EMBL" id="MGES01000018">
    <property type="protein sequence ID" value="OGL89011.1"/>
    <property type="molecule type" value="Genomic_DNA"/>
</dbReference>
<sequence>MADVISLGTRFLQDAKFHITQARLNGDQLTVTFSTSRFIPDAVLATIKRLRLDDTVVEVQFRHDIPLTTGERERQAIFAVTALYSSQLDADDCTIWFDEGRVEALYQFST</sequence>
<evidence type="ECO:0000313" key="2">
    <source>
        <dbReference type="Proteomes" id="UP000176678"/>
    </source>
</evidence>
<dbReference type="AlphaFoldDB" id="A0A1F7VF00"/>
<evidence type="ECO:0000313" key="1">
    <source>
        <dbReference type="EMBL" id="OGL89011.1"/>
    </source>
</evidence>
<dbReference type="STRING" id="1802410.A3H75_03025"/>